<keyword evidence="3" id="KW-1185">Reference proteome</keyword>
<reference evidence="2 3" key="1">
    <citation type="submission" date="2015-11" db="EMBL/GenBank/DDBJ databases">
        <title>Sequence of Pedobacter ginsenosidimutans.</title>
        <authorList>
            <person name="Carson E."/>
            <person name="Keyser V."/>
            <person name="Newman J."/>
            <person name="Miller J."/>
        </authorList>
    </citation>
    <scope>NUCLEOTIDE SEQUENCE [LARGE SCALE GENOMIC DNA]</scope>
    <source>
        <strain evidence="2 3">KACC 14530</strain>
    </source>
</reference>
<protein>
    <recommendedName>
        <fullName evidence="4">GLPGLI family protein</fullName>
    </recommendedName>
</protein>
<accession>A0A0T5VKK5</accession>
<proteinExistence type="predicted"/>
<feature type="chain" id="PRO_5006665226" description="GLPGLI family protein" evidence="1">
    <location>
        <begin position="38"/>
        <end position="316"/>
    </location>
</feature>
<evidence type="ECO:0000313" key="3">
    <source>
        <dbReference type="Proteomes" id="UP000051950"/>
    </source>
</evidence>
<organism evidence="2 3">
    <name type="scientific">Pedobacter ginsenosidimutans</name>
    <dbReference type="NCBI Taxonomy" id="687842"/>
    <lineage>
        <taxon>Bacteria</taxon>
        <taxon>Pseudomonadati</taxon>
        <taxon>Bacteroidota</taxon>
        <taxon>Sphingobacteriia</taxon>
        <taxon>Sphingobacteriales</taxon>
        <taxon>Sphingobacteriaceae</taxon>
        <taxon>Pedobacter</taxon>
    </lineage>
</organism>
<gene>
    <name evidence="2" type="ORF">ASU31_20670</name>
</gene>
<evidence type="ECO:0000256" key="1">
    <source>
        <dbReference type="SAM" id="SignalP"/>
    </source>
</evidence>
<dbReference type="STRING" id="687842.ASU31_20670"/>
<evidence type="ECO:0000313" key="2">
    <source>
        <dbReference type="EMBL" id="KRT14159.1"/>
    </source>
</evidence>
<dbReference type="Proteomes" id="UP000051950">
    <property type="component" value="Unassembled WGS sequence"/>
</dbReference>
<dbReference type="EMBL" id="LMZQ01000023">
    <property type="protein sequence ID" value="KRT14159.1"/>
    <property type="molecule type" value="Genomic_DNA"/>
</dbReference>
<dbReference type="AlphaFoldDB" id="A0A0T5VKK5"/>
<name>A0A0T5VKK5_9SPHI</name>
<comment type="caution">
    <text evidence="2">The sequence shown here is derived from an EMBL/GenBank/DDBJ whole genome shotgun (WGS) entry which is preliminary data.</text>
</comment>
<feature type="signal peptide" evidence="1">
    <location>
        <begin position="1"/>
        <end position="37"/>
    </location>
</feature>
<sequence length="316" mass="34505">MLNLFKAFLSNRQNKIVMKKIIFALLGVLSIASIADAQQKKTSGAIQFENIIDPAAMASASGIQLTDQMKARMPSSSKSNFELLFTATNASYMPVEETEDSNGAGGGGGGMGRMMMRFGGGGGNREYYYTFADKGLTEVFDLNDTTYYMPSKLTLSTSGPIGSMRVGGRNPNDTTTAKPAPAPTIEVVKTDSTKQIIGFTCHQAIIRSTRAIKILDMDKNVVEETKIWYTKDLGFDFSPNPNMWTEGAVLAIEGRGNSSIAKSIEYRNVSAKDVTAPKKAKLITPEEYKTKMENMMKRFRQNRPGGGGQIRSFGMN</sequence>
<evidence type="ECO:0008006" key="4">
    <source>
        <dbReference type="Google" id="ProtNLM"/>
    </source>
</evidence>
<keyword evidence="1" id="KW-0732">Signal</keyword>